<name>A0A1Q1G3L8_9BACL</name>
<dbReference type="SMART" id="SM00966">
    <property type="entry name" value="SpoVT_AbrB"/>
    <property type="match status" value="1"/>
</dbReference>
<gene>
    <name evidence="1" type="ORF">EDD62_1788</name>
</gene>
<dbReference type="PANTHER" id="PTHR36432">
    <property type="match status" value="1"/>
</dbReference>
<dbReference type="Pfam" id="PF04014">
    <property type="entry name" value="MazE_antitoxin"/>
    <property type="match status" value="1"/>
</dbReference>
<dbReference type="STRING" id="1849491.BVH56_08540"/>
<reference evidence="1 2" key="1">
    <citation type="submission" date="2018-11" db="EMBL/GenBank/DDBJ databases">
        <title>Genomic Encyclopedia of Type Strains, Phase IV (KMG-IV): sequencing the most valuable type-strain genomes for metagenomic binning, comparative biology and taxonomic classification.</title>
        <authorList>
            <person name="Goeker M."/>
        </authorList>
    </citation>
    <scope>NUCLEOTIDE SEQUENCE [LARGE SCALE GENOMIC DNA]</scope>
    <source>
        <strain evidence="1 2">DSM 29158</strain>
    </source>
</reference>
<dbReference type="SUPFAM" id="SSF89447">
    <property type="entry name" value="AbrB/MazE/MraZ-like"/>
    <property type="match status" value="1"/>
</dbReference>
<dbReference type="EMBL" id="RKRK01000007">
    <property type="protein sequence ID" value="RPF54486.1"/>
    <property type="molecule type" value="Genomic_DNA"/>
</dbReference>
<sequence length="93" mass="10322">MKSTGIVRKVDELGRVVIPIELRRILDIEVKDPLEIYTDKDTIIFKKYAPVNSCAITGEVSSDNVTVADGKLTLSKEGADKLIEELQNAFTNK</sequence>
<dbReference type="PANTHER" id="PTHR36432:SF4">
    <property type="entry name" value="TRANSITION STATE REGULATOR ABH-RELATED"/>
    <property type="match status" value="1"/>
</dbReference>
<protein>
    <submittedName>
        <fullName evidence="1">AbrB family transcriptional regulator</fullName>
    </submittedName>
</protein>
<dbReference type="RefSeq" id="WP_077141022.1">
    <property type="nucleotide sequence ID" value="NZ_CBCSGK010000008.1"/>
</dbReference>
<dbReference type="PROSITE" id="PS51740">
    <property type="entry name" value="SPOVT_ABRB"/>
    <property type="match status" value="1"/>
</dbReference>
<evidence type="ECO:0000313" key="2">
    <source>
        <dbReference type="Proteomes" id="UP000277108"/>
    </source>
</evidence>
<evidence type="ECO:0000313" key="1">
    <source>
        <dbReference type="EMBL" id="RPF54486.1"/>
    </source>
</evidence>
<dbReference type="Gene3D" id="2.10.260.10">
    <property type="match status" value="1"/>
</dbReference>
<dbReference type="InterPro" id="IPR040678">
    <property type="entry name" value="AbrB_C"/>
</dbReference>
<dbReference type="Pfam" id="PF18277">
    <property type="entry name" value="AbrB_C"/>
    <property type="match status" value="1"/>
</dbReference>
<dbReference type="InterPro" id="IPR052731">
    <property type="entry name" value="B_subtilis_Trans_State_Reg"/>
</dbReference>
<dbReference type="AlphaFoldDB" id="A0A1Q1G3L8"/>
<dbReference type="OrthoDB" id="9782993at2"/>
<accession>A0A3N5B9R8</accession>
<dbReference type="GO" id="GO:0003677">
    <property type="term" value="F:DNA binding"/>
    <property type="evidence" value="ECO:0007669"/>
    <property type="project" value="UniProtKB-UniRule"/>
</dbReference>
<proteinExistence type="predicted"/>
<comment type="caution">
    <text evidence="1">The sequence shown here is derived from an EMBL/GenBank/DDBJ whole genome shotgun (WGS) entry which is preliminary data.</text>
</comment>
<keyword evidence="2" id="KW-1185">Reference proteome</keyword>
<accession>A0A1Q1G3L8</accession>
<dbReference type="InterPro" id="IPR007159">
    <property type="entry name" value="SpoVT-AbrB_dom"/>
</dbReference>
<dbReference type="Proteomes" id="UP000277108">
    <property type="component" value="Unassembled WGS sequence"/>
</dbReference>
<dbReference type="InterPro" id="IPR037914">
    <property type="entry name" value="SpoVT-AbrB_sf"/>
</dbReference>
<organism evidence="1 2">
    <name type="scientific">Abyssicoccus albus</name>
    <dbReference type="NCBI Taxonomy" id="1817405"/>
    <lineage>
        <taxon>Bacteria</taxon>
        <taxon>Bacillati</taxon>
        <taxon>Bacillota</taxon>
        <taxon>Bacilli</taxon>
        <taxon>Bacillales</taxon>
        <taxon>Abyssicoccaceae</taxon>
    </lineage>
</organism>